<comment type="caution">
    <text evidence="5">The sequence shown here is derived from an EMBL/GenBank/DDBJ whole genome shotgun (WGS) entry which is preliminary data.</text>
</comment>
<feature type="non-terminal residue" evidence="5">
    <location>
        <position position="1"/>
    </location>
</feature>
<keyword evidence="3" id="KW-0862">Zinc</keyword>
<dbReference type="Proteomes" id="UP000631114">
    <property type="component" value="Unassembled WGS sequence"/>
</dbReference>
<evidence type="ECO:0000256" key="1">
    <source>
        <dbReference type="ARBA" id="ARBA00022723"/>
    </source>
</evidence>
<dbReference type="PANTHER" id="PTHR47570">
    <property type="entry name" value="ZINC ION BINDING PROTEIN"/>
    <property type="match status" value="1"/>
</dbReference>
<evidence type="ECO:0000259" key="4">
    <source>
        <dbReference type="Pfam" id="PF01753"/>
    </source>
</evidence>
<organism evidence="5 6">
    <name type="scientific">Coptis chinensis</name>
    <dbReference type="NCBI Taxonomy" id="261450"/>
    <lineage>
        <taxon>Eukaryota</taxon>
        <taxon>Viridiplantae</taxon>
        <taxon>Streptophyta</taxon>
        <taxon>Embryophyta</taxon>
        <taxon>Tracheophyta</taxon>
        <taxon>Spermatophyta</taxon>
        <taxon>Magnoliopsida</taxon>
        <taxon>Ranunculales</taxon>
        <taxon>Ranunculaceae</taxon>
        <taxon>Coptidoideae</taxon>
        <taxon>Coptis</taxon>
    </lineage>
</organism>
<proteinExistence type="predicted"/>
<dbReference type="EMBL" id="JADFTS010000004">
    <property type="protein sequence ID" value="KAF9610160.1"/>
    <property type="molecule type" value="Genomic_DNA"/>
</dbReference>
<dbReference type="PANTHER" id="PTHR47570:SF1">
    <property type="entry name" value="ZINC ION BINDING PROTEIN"/>
    <property type="match status" value="1"/>
</dbReference>
<dbReference type="Gene3D" id="6.10.140.2220">
    <property type="match status" value="1"/>
</dbReference>
<dbReference type="GO" id="GO:0008270">
    <property type="term" value="F:zinc ion binding"/>
    <property type="evidence" value="ECO:0007669"/>
    <property type="project" value="UniProtKB-KW"/>
</dbReference>
<evidence type="ECO:0000256" key="3">
    <source>
        <dbReference type="ARBA" id="ARBA00022833"/>
    </source>
</evidence>
<accession>A0A835I051</accession>
<dbReference type="AlphaFoldDB" id="A0A835I051"/>
<reference evidence="5 6" key="1">
    <citation type="submission" date="2020-10" db="EMBL/GenBank/DDBJ databases">
        <title>The Coptis chinensis genome and diversification of protoberbering-type alkaloids.</title>
        <authorList>
            <person name="Wang B."/>
            <person name="Shu S."/>
            <person name="Song C."/>
            <person name="Liu Y."/>
        </authorList>
    </citation>
    <scope>NUCLEOTIDE SEQUENCE [LARGE SCALE GENOMIC DNA]</scope>
    <source>
        <strain evidence="5">HL-2020</strain>
        <tissue evidence="5">Leaf</tissue>
    </source>
</reference>
<evidence type="ECO:0000256" key="2">
    <source>
        <dbReference type="ARBA" id="ARBA00022771"/>
    </source>
</evidence>
<protein>
    <recommendedName>
        <fullName evidence="4">MYND-type domain-containing protein</fullName>
    </recommendedName>
</protein>
<dbReference type="Pfam" id="PF01753">
    <property type="entry name" value="zf-MYND"/>
    <property type="match status" value="1"/>
</dbReference>
<feature type="domain" description="MYND-type" evidence="4">
    <location>
        <begin position="5"/>
        <end position="33"/>
    </location>
</feature>
<dbReference type="OrthoDB" id="5282002at2759"/>
<keyword evidence="1" id="KW-0479">Metal-binding</keyword>
<dbReference type="SUPFAM" id="SSF144232">
    <property type="entry name" value="HIT/MYND zinc finger-like"/>
    <property type="match status" value="1"/>
</dbReference>
<name>A0A835I051_9MAGN</name>
<sequence>EEAATRRCGQCGAVAYCSTSHQVSHCNEHKEECERLEQQMRRVDVLHDFPFTFSKEATVQICEKRRSRSFLMDRSLHKVGMWKYECNCLGPSSSCYSRLVNNSYRSVYSHGFVHLMFTSMVSQPYSHMLPSVIAPGTSVGSMKEDVRVQFGMFSKRMCYHQTGTTDSIVAFQRRATQQESRKTFSKLIFLFAVFIRLHPRPANDAEYLHGILESIACIEVKTSFVLNSCFSIATNN</sequence>
<keyword evidence="2" id="KW-0863">Zinc-finger</keyword>
<dbReference type="InterPro" id="IPR002893">
    <property type="entry name" value="Znf_MYND"/>
</dbReference>
<keyword evidence="6" id="KW-1185">Reference proteome</keyword>
<evidence type="ECO:0000313" key="6">
    <source>
        <dbReference type="Proteomes" id="UP000631114"/>
    </source>
</evidence>
<evidence type="ECO:0000313" key="5">
    <source>
        <dbReference type="EMBL" id="KAF9610160.1"/>
    </source>
</evidence>
<gene>
    <name evidence="5" type="ORF">IFM89_020324</name>
</gene>